<accession>A0ACB6QBI7</accession>
<name>A0ACB6QBI7_9PLEO</name>
<gene>
    <name evidence="1" type="ORF">BDR25DRAFT_307277</name>
</gene>
<keyword evidence="2" id="KW-1185">Reference proteome</keyword>
<dbReference type="EMBL" id="MU003538">
    <property type="protein sequence ID" value="KAF2464261.1"/>
    <property type="molecule type" value="Genomic_DNA"/>
</dbReference>
<organism evidence="1 2">
    <name type="scientific">Lindgomyces ingoldianus</name>
    <dbReference type="NCBI Taxonomy" id="673940"/>
    <lineage>
        <taxon>Eukaryota</taxon>
        <taxon>Fungi</taxon>
        <taxon>Dikarya</taxon>
        <taxon>Ascomycota</taxon>
        <taxon>Pezizomycotina</taxon>
        <taxon>Dothideomycetes</taxon>
        <taxon>Pleosporomycetidae</taxon>
        <taxon>Pleosporales</taxon>
        <taxon>Lindgomycetaceae</taxon>
        <taxon>Lindgomyces</taxon>
    </lineage>
</organism>
<proteinExistence type="predicted"/>
<evidence type="ECO:0000313" key="2">
    <source>
        <dbReference type="Proteomes" id="UP000799755"/>
    </source>
</evidence>
<sequence>MPHAAVVAQAILCIAIVAYVRLNIRLVLYYFLDYSRRWIHRAYAFAGLVAFWLRNLHA</sequence>
<reference evidence="1" key="1">
    <citation type="journal article" date="2020" name="Stud. Mycol.">
        <title>101 Dothideomycetes genomes: a test case for predicting lifestyles and emergence of pathogens.</title>
        <authorList>
            <person name="Haridas S."/>
            <person name="Albert R."/>
            <person name="Binder M."/>
            <person name="Bloem J."/>
            <person name="Labutti K."/>
            <person name="Salamov A."/>
            <person name="Andreopoulos B."/>
            <person name="Baker S."/>
            <person name="Barry K."/>
            <person name="Bills G."/>
            <person name="Bluhm B."/>
            <person name="Cannon C."/>
            <person name="Castanera R."/>
            <person name="Culley D."/>
            <person name="Daum C."/>
            <person name="Ezra D."/>
            <person name="Gonzalez J."/>
            <person name="Henrissat B."/>
            <person name="Kuo A."/>
            <person name="Liang C."/>
            <person name="Lipzen A."/>
            <person name="Lutzoni F."/>
            <person name="Magnuson J."/>
            <person name="Mondo S."/>
            <person name="Nolan M."/>
            <person name="Ohm R."/>
            <person name="Pangilinan J."/>
            <person name="Park H.-J."/>
            <person name="Ramirez L."/>
            <person name="Alfaro M."/>
            <person name="Sun H."/>
            <person name="Tritt A."/>
            <person name="Yoshinaga Y."/>
            <person name="Zwiers L.-H."/>
            <person name="Turgeon B."/>
            <person name="Goodwin S."/>
            <person name="Spatafora J."/>
            <person name="Crous P."/>
            <person name="Grigoriev I."/>
        </authorList>
    </citation>
    <scope>NUCLEOTIDE SEQUENCE</scope>
    <source>
        <strain evidence="1">ATCC 200398</strain>
    </source>
</reference>
<dbReference type="Proteomes" id="UP000799755">
    <property type="component" value="Unassembled WGS sequence"/>
</dbReference>
<protein>
    <submittedName>
        <fullName evidence="1">Uncharacterized protein</fullName>
    </submittedName>
</protein>
<evidence type="ECO:0000313" key="1">
    <source>
        <dbReference type="EMBL" id="KAF2464261.1"/>
    </source>
</evidence>
<comment type="caution">
    <text evidence="1">The sequence shown here is derived from an EMBL/GenBank/DDBJ whole genome shotgun (WGS) entry which is preliminary data.</text>
</comment>